<keyword evidence="3" id="KW-0238">DNA-binding</keyword>
<dbReference type="GO" id="GO:0046872">
    <property type="term" value="F:metal ion binding"/>
    <property type="evidence" value="ECO:0007669"/>
    <property type="project" value="UniProtKB-KW"/>
</dbReference>
<dbReference type="InterPro" id="IPR050987">
    <property type="entry name" value="AtrR-like"/>
</dbReference>
<gene>
    <name evidence="5" type="ORF">MIND_01136800</name>
</gene>
<reference evidence="5" key="1">
    <citation type="submission" date="2020-05" db="EMBL/GenBank/DDBJ databases">
        <title>Mycena genomes resolve the evolution of fungal bioluminescence.</title>
        <authorList>
            <person name="Tsai I.J."/>
        </authorList>
    </citation>
    <scope>NUCLEOTIDE SEQUENCE</scope>
    <source>
        <strain evidence="5">171206Taipei</strain>
    </source>
</reference>
<evidence type="ECO:0000256" key="1">
    <source>
        <dbReference type="ARBA" id="ARBA00004123"/>
    </source>
</evidence>
<name>A0A8H6S7F8_9AGAR</name>
<dbReference type="AlphaFoldDB" id="A0A8H6S7F8"/>
<dbReference type="CDD" id="cd12148">
    <property type="entry name" value="fungal_TF_MHR"/>
    <property type="match status" value="1"/>
</dbReference>
<evidence type="ECO:0000256" key="2">
    <source>
        <dbReference type="ARBA" id="ARBA00022723"/>
    </source>
</evidence>
<proteinExistence type="predicted"/>
<organism evidence="5 6">
    <name type="scientific">Mycena indigotica</name>
    <dbReference type="NCBI Taxonomy" id="2126181"/>
    <lineage>
        <taxon>Eukaryota</taxon>
        <taxon>Fungi</taxon>
        <taxon>Dikarya</taxon>
        <taxon>Basidiomycota</taxon>
        <taxon>Agaricomycotina</taxon>
        <taxon>Agaricomycetes</taxon>
        <taxon>Agaricomycetidae</taxon>
        <taxon>Agaricales</taxon>
        <taxon>Marasmiineae</taxon>
        <taxon>Mycenaceae</taxon>
        <taxon>Mycena</taxon>
    </lineage>
</organism>
<dbReference type="PANTHER" id="PTHR46910:SF3">
    <property type="entry name" value="HALOTOLERANCE PROTEIN 9-RELATED"/>
    <property type="match status" value="1"/>
</dbReference>
<protein>
    <recommendedName>
        <fullName evidence="7">Transcription factor domain-containing protein</fullName>
    </recommendedName>
</protein>
<dbReference type="GO" id="GO:0005634">
    <property type="term" value="C:nucleus"/>
    <property type="evidence" value="ECO:0007669"/>
    <property type="project" value="UniProtKB-SubCell"/>
</dbReference>
<evidence type="ECO:0000313" key="6">
    <source>
        <dbReference type="Proteomes" id="UP000636479"/>
    </source>
</evidence>
<accession>A0A8H6S7F8</accession>
<dbReference type="RefSeq" id="XP_037215743.1">
    <property type="nucleotide sequence ID" value="XM_037367911.1"/>
</dbReference>
<evidence type="ECO:0000313" key="5">
    <source>
        <dbReference type="EMBL" id="KAF7293580.1"/>
    </source>
</evidence>
<evidence type="ECO:0000256" key="3">
    <source>
        <dbReference type="ARBA" id="ARBA00023125"/>
    </source>
</evidence>
<evidence type="ECO:0000256" key="4">
    <source>
        <dbReference type="ARBA" id="ARBA00023242"/>
    </source>
</evidence>
<evidence type="ECO:0008006" key="7">
    <source>
        <dbReference type="Google" id="ProtNLM"/>
    </source>
</evidence>
<comment type="subcellular location">
    <subcellularLocation>
        <location evidence="1">Nucleus</location>
    </subcellularLocation>
</comment>
<comment type="caution">
    <text evidence="5">The sequence shown here is derived from an EMBL/GenBank/DDBJ whole genome shotgun (WGS) entry which is preliminary data.</text>
</comment>
<keyword evidence="4" id="KW-0539">Nucleus</keyword>
<dbReference type="Proteomes" id="UP000636479">
    <property type="component" value="Unassembled WGS sequence"/>
</dbReference>
<dbReference type="GO" id="GO:0003700">
    <property type="term" value="F:DNA-binding transcription factor activity"/>
    <property type="evidence" value="ECO:0007669"/>
    <property type="project" value="InterPro"/>
</dbReference>
<dbReference type="PANTHER" id="PTHR46910">
    <property type="entry name" value="TRANSCRIPTION FACTOR PDR1"/>
    <property type="match status" value="1"/>
</dbReference>
<sequence length="306" mass="34030">MYPPLEFPDPDLLETLVHIYFEQINPIMGVLHRISFEGSLESNRHLTERAFGEVVLGVCAVASKYSDDPRVFLDEAPRDSEHSGLEVLGVFYFCASSTPDECWFHVGVGLRFLQAVGGQHEAWYHKTNLEPVDVELYKCAFWTLVLWETLMSTFKGQVSTIRTSAVNEWIDGIPAHCQILIHRPFVAGPGKQSSVNTSFPSMAICANAARSIGHVLKVGSLPVYTSFAKGSDKDSFPFMDMHRHMVAPALYQPPSHLDAQFDKVPGMLPPELVYMAEAALNEPLVPEPSWLVLPPDTSAFDVPMNP</sequence>
<keyword evidence="6" id="KW-1185">Reference proteome</keyword>
<dbReference type="EMBL" id="JACAZF010000010">
    <property type="protein sequence ID" value="KAF7293580.1"/>
    <property type="molecule type" value="Genomic_DNA"/>
</dbReference>
<dbReference type="GO" id="GO:0003677">
    <property type="term" value="F:DNA binding"/>
    <property type="evidence" value="ECO:0007669"/>
    <property type="project" value="UniProtKB-KW"/>
</dbReference>
<dbReference type="GeneID" id="59350427"/>
<dbReference type="OrthoDB" id="4456959at2759"/>
<keyword evidence="2" id="KW-0479">Metal-binding</keyword>